<comment type="similarity">
    <text evidence="9">Belongs to the OXA1/ALB3/YidC family.</text>
</comment>
<feature type="transmembrane region" description="Helical" evidence="10">
    <location>
        <begin position="133"/>
        <end position="162"/>
    </location>
</feature>
<dbReference type="GO" id="GO:0005886">
    <property type="term" value="C:plasma membrane"/>
    <property type="evidence" value="ECO:0007669"/>
    <property type="project" value="UniProtKB-SubCell"/>
</dbReference>
<dbReference type="GO" id="GO:0051205">
    <property type="term" value="P:protein insertion into membrane"/>
    <property type="evidence" value="ECO:0007669"/>
    <property type="project" value="TreeGrafter"/>
</dbReference>
<keyword evidence="7 10" id="KW-0472">Membrane</keyword>
<organism evidence="12 13">
    <name type="scientific">Candidatus Magasanikbacteria bacterium CG10_big_fil_rev_8_21_14_0_10_38_6</name>
    <dbReference type="NCBI Taxonomy" id="1974647"/>
    <lineage>
        <taxon>Bacteria</taxon>
        <taxon>Candidatus Magasanikiibacteriota</taxon>
    </lineage>
</organism>
<accession>A0A2M6P273</accession>
<evidence type="ECO:0000256" key="4">
    <source>
        <dbReference type="ARBA" id="ARBA00022692"/>
    </source>
</evidence>
<keyword evidence="2" id="KW-0813">Transport</keyword>
<dbReference type="Pfam" id="PF02096">
    <property type="entry name" value="60KD_IMP"/>
    <property type="match status" value="1"/>
</dbReference>
<evidence type="ECO:0000256" key="6">
    <source>
        <dbReference type="ARBA" id="ARBA00022989"/>
    </source>
</evidence>
<comment type="caution">
    <text evidence="12">The sequence shown here is derived from an EMBL/GenBank/DDBJ whole genome shotgun (WGS) entry which is preliminary data.</text>
</comment>
<keyword evidence="3" id="KW-1003">Cell membrane</keyword>
<sequence>MKALFELILFQPIFNAFVGLYNIIPDVGFVIITITLIIKLVLYPLTSKSLKAQKSLADLQPKLQDIKETHKGDQQTIAQETMKLYKNHKVNPFGSCLPLVVQIPILLALYWVLRAGLTHADFTFLYSFVKNPGTINTLAFGFLELSRVNIVLAALAGGAQFFQAKLMYQKRAPKEAGEGAKDENMMAMMNKQMLYFMPFFTFLIGLSLPAGLTLYWFISTAVTALQQL</sequence>
<keyword evidence="5" id="KW-0653">Protein transport</keyword>
<dbReference type="AlphaFoldDB" id="A0A2M6P273"/>
<keyword evidence="6 10" id="KW-1133">Transmembrane helix</keyword>
<keyword evidence="4 9" id="KW-0812">Transmembrane</keyword>
<evidence type="ECO:0000256" key="7">
    <source>
        <dbReference type="ARBA" id="ARBA00023136"/>
    </source>
</evidence>
<dbReference type="InterPro" id="IPR047196">
    <property type="entry name" value="YidC_ALB_C"/>
</dbReference>
<evidence type="ECO:0000256" key="10">
    <source>
        <dbReference type="SAM" id="Phobius"/>
    </source>
</evidence>
<evidence type="ECO:0000256" key="3">
    <source>
        <dbReference type="ARBA" id="ARBA00022475"/>
    </source>
</evidence>
<dbReference type="InterPro" id="IPR001708">
    <property type="entry name" value="YidC/ALB3/OXA1/COX18"/>
</dbReference>
<feature type="domain" description="Membrane insertase YidC/Oxa/ALB C-terminal" evidence="11">
    <location>
        <begin position="28"/>
        <end position="228"/>
    </location>
</feature>
<name>A0A2M6P273_9BACT</name>
<evidence type="ECO:0000313" key="12">
    <source>
        <dbReference type="EMBL" id="PIR77816.1"/>
    </source>
</evidence>
<dbReference type="PANTHER" id="PTHR12428:SF65">
    <property type="entry name" value="CYTOCHROME C OXIDASE ASSEMBLY PROTEIN COX18, MITOCHONDRIAL"/>
    <property type="match status" value="1"/>
</dbReference>
<evidence type="ECO:0000256" key="1">
    <source>
        <dbReference type="ARBA" id="ARBA00004651"/>
    </source>
</evidence>
<feature type="transmembrane region" description="Helical" evidence="10">
    <location>
        <begin position="92"/>
        <end position="113"/>
    </location>
</feature>
<proteinExistence type="inferred from homology"/>
<dbReference type="Proteomes" id="UP000228528">
    <property type="component" value="Unassembled WGS sequence"/>
</dbReference>
<dbReference type="CDD" id="cd20070">
    <property type="entry name" value="5TM_YidC_Alb3"/>
    <property type="match status" value="1"/>
</dbReference>
<evidence type="ECO:0000256" key="2">
    <source>
        <dbReference type="ARBA" id="ARBA00022448"/>
    </source>
</evidence>
<gene>
    <name evidence="12" type="ORF">COU30_00415</name>
</gene>
<evidence type="ECO:0000256" key="9">
    <source>
        <dbReference type="RuleBase" id="RU003945"/>
    </source>
</evidence>
<evidence type="ECO:0000313" key="13">
    <source>
        <dbReference type="Proteomes" id="UP000228528"/>
    </source>
</evidence>
<reference evidence="13" key="1">
    <citation type="submission" date="2017-09" db="EMBL/GenBank/DDBJ databases">
        <title>Depth-based differentiation of microbial function through sediment-hosted aquifers and enrichment of novel symbionts in the deep terrestrial subsurface.</title>
        <authorList>
            <person name="Probst A.J."/>
            <person name="Ladd B."/>
            <person name="Jarett J.K."/>
            <person name="Geller-Mcgrath D.E."/>
            <person name="Sieber C.M.K."/>
            <person name="Emerson J.B."/>
            <person name="Anantharaman K."/>
            <person name="Thomas B.C."/>
            <person name="Malmstrom R."/>
            <person name="Stieglmeier M."/>
            <person name="Klingl A."/>
            <person name="Woyke T."/>
            <person name="Ryan C.M."/>
            <person name="Banfield J.F."/>
        </authorList>
    </citation>
    <scope>NUCLEOTIDE SEQUENCE [LARGE SCALE GENOMIC DNA]</scope>
</reference>
<dbReference type="GO" id="GO:0015031">
    <property type="term" value="P:protein transport"/>
    <property type="evidence" value="ECO:0007669"/>
    <property type="project" value="UniProtKB-KW"/>
</dbReference>
<keyword evidence="8" id="KW-0143">Chaperone</keyword>
<dbReference type="GO" id="GO:0032977">
    <property type="term" value="F:membrane insertase activity"/>
    <property type="evidence" value="ECO:0007669"/>
    <property type="project" value="InterPro"/>
</dbReference>
<evidence type="ECO:0000256" key="5">
    <source>
        <dbReference type="ARBA" id="ARBA00022927"/>
    </source>
</evidence>
<dbReference type="EMBL" id="PFBW01000021">
    <property type="protein sequence ID" value="PIR77816.1"/>
    <property type="molecule type" value="Genomic_DNA"/>
</dbReference>
<evidence type="ECO:0000256" key="8">
    <source>
        <dbReference type="ARBA" id="ARBA00023186"/>
    </source>
</evidence>
<feature type="non-terminal residue" evidence="12">
    <location>
        <position position="228"/>
    </location>
</feature>
<feature type="transmembrane region" description="Helical" evidence="10">
    <location>
        <begin position="20"/>
        <end position="45"/>
    </location>
</feature>
<dbReference type="NCBIfam" id="TIGR03592">
    <property type="entry name" value="yidC_oxa1_cterm"/>
    <property type="match status" value="1"/>
</dbReference>
<dbReference type="InterPro" id="IPR028055">
    <property type="entry name" value="YidC/Oxa/ALB_C"/>
</dbReference>
<protein>
    <recommendedName>
        <fullName evidence="11">Membrane insertase YidC/Oxa/ALB C-terminal domain-containing protein</fullName>
    </recommendedName>
</protein>
<feature type="transmembrane region" description="Helical" evidence="10">
    <location>
        <begin position="194"/>
        <end position="218"/>
    </location>
</feature>
<comment type="subcellular location">
    <subcellularLocation>
        <location evidence="1">Cell membrane</location>
        <topology evidence="1">Multi-pass membrane protein</topology>
    </subcellularLocation>
    <subcellularLocation>
        <location evidence="9">Membrane</location>
        <topology evidence="9">Multi-pass membrane protein</topology>
    </subcellularLocation>
</comment>
<evidence type="ECO:0000259" key="11">
    <source>
        <dbReference type="Pfam" id="PF02096"/>
    </source>
</evidence>
<dbReference type="PANTHER" id="PTHR12428">
    <property type="entry name" value="OXA1"/>
    <property type="match status" value="1"/>
</dbReference>